<dbReference type="EMBL" id="JAHXZJ010002982">
    <property type="protein sequence ID" value="KAH0535375.1"/>
    <property type="molecule type" value="Genomic_DNA"/>
</dbReference>
<evidence type="ECO:0000313" key="3">
    <source>
        <dbReference type="Proteomes" id="UP000826195"/>
    </source>
</evidence>
<keyword evidence="3" id="KW-1185">Reference proteome</keyword>
<sequence length="200" mass="21488">MHGPTLNARRDLSLPDYHHSCPVIVPWPGFQPVAGSKIGPEPGGPGSIFPRISEQPKTHIHIGSSKQAVGNNLQHRCTRCVVGAYWAQPVSVSRTGVASDREVALLHTSIPSPLSSSRGVCARVGCTGDRIINENQISPLVMPRIRSRPRDVWNIRDPNRSYKLCSIIILSTPSPLHSSSSDPASSASYSCTLSADAVDP</sequence>
<feature type="compositionally biased region" description="Low complexity" evidence="1">
    <location>
        <begin position="174"/>
        <end position="190"/>
    </location>
</feature>
<name>A0AAV7HU07_COTGL</name>
<gene>
    <name evidence="2" type="ORF">KQX54_016076</name>
</gene>
<proteinExistence type="predicted"/>
<evidence type="ECO:0000256" key="1">
    <source>
        <dbReference type="SAM" id="MobiDB-lite"/>
    </source>
</evidence>
<dbReference type="AlphaFoldDB" id="A0AAV7HU07"/>
<dbReference type="Proteomes" id="UP000826195">
    <property type="component" value="Unassembled WGS sequence"/>
</dbReference>
<feature type="region of interest" description="Disordered" evidence="1">
    <location>
        <begin position="174"/>
        <end position="200"/>
    </location>
</feature>
<comment type="caution">
    <text evidence="2">The sequence shown here is derived from an EMBL/GenBank/DDBJ whole genome shotgun (WGS) entry which is preliminary data.</text>
</comment>
<protein>
    <submittedName>
        <fullName evidence="2">Uncharacterized protein</fullName>
    </submittedName>
</protein>
<reference evidence="2 3" key="1">
    <citation type="journal article" date="2021" name="J. Hered.">
        <title>A chromosome-level genome assembly of the parasitoid wasp, Cotesia glomerata (Hymenoptera: Braconidae).</title>
        <authorList>
            <person name="Pinto B.J."/>
            <person name="Weis J.J."/>
            <person name="Gamble T."/>
            <person name="Ode P.J."/>
            <person name="Paul R."/>
            <person name="Zaspel J.M."/>
        </authorList>
    </citation>
    <scope>NUCLEOTIDE SEQUENCE [LARGE SCALE GENOMIC DNA]</scope>
    <source>
        <strain evidence="2">CgM1</strain>
    </source>
</reference>
<organism evidence="2 3">
    <name type="scientific">Cotesia glomerata</name>
    <name type="common">Lepidopteran parasitic wasp</name>
    <name type="synonym">Apanteles glomeratus</name>
    <dbReference type="NCBI Taxonomy" id="32391"/>
    <lineage>
        <taxon>Eukaryota</taxon>
        <taxon>Metazoa</taxon>
        <taxon>Ecdysozoa</taxon>
        <taxon>Arthropoda</taxon>
        <taxon>Hexapoda</taxon>
        <taxon>Insecta</taxon>
        <taxon>Pterygota</taxon>
        <taxon>Neoptera</taxon>
        <taxon>Endopterygota</taxon>
        <taxon>Hymenoptera</taxon>
        <taxon>Apocrita</taxon>
        <taxon>Ichneumonoidea</taxon>
        <taxon>Braconidae</taxon>
        <taxon>Microgastrinae</taxon>
        <taxon>Cotesia</taxon>
    </lineage>
</organism>
<evidence type="ECO:0000313" key="2">
    <source>
        <dbReference type="EMBL" id="KAH0535375.1"/>
    </source>
</evidence>
<accession>A0AAV7HU07</accession>